<dbReference type="InterPro" id="IPR004603">
    <property type="entry name" value="DNA_mismatch_endonuc_vsr"/>
</dbReference>
<dbReference type="NCBIfam" id="TIGR00632">
    <property type="entry name" value="vsr"/>
    <property type="match status" value="1"/>
</dbReference>
<accession>A0A644UMN3</accession>
<name>A0A644UMN3_9ZZZZ</name>
<dbReference type="GO" id="GO:0006298">
    <property type="term" value="P:mismatch repair"/>
    <property type="evidence" value="ECO:0007669"/>
    <property type="project" value="InterPro"/>
</dbReference>
<protein>
    <recommendedName>
        <fullName evidence="7">Very short patch repair endonuclease</fullName>
    </recommendedName>
</protein>
<evidence type="ECO:0000256" key="5">
    <source>
        <dbReference type="ARBA" id="ARBA00023204"/>
    </source>
</evidence>
<dbReference type="InterPro" id="IPR011335">
    <property type="entry name" value="Restrct_endonuc-II-like"/>
</dbReference>
<keyword evidence="2" id="KW-0255">Endonuclease</keyword>
<keyword evidence="3" id="KW-0227">DNA damage</keyword>
<organism evidence="6">
    <name type="scientific">bioreactor metagenome</name>
    <dbReference type="NCBI Taxonomy" id="1076179"/>
    <lineage>
        <taxon>unclassified sequences</taxon>
        <taxon>metagenomes</taxon>
        <taxon>ecological metagenomes</taxon>
    </lineage>
</organism>
<evidence type="ECO:0000256" key="3">
    <source>
        <dbReference type="ARBA" id="ARBA00022763"/>
    </source>
</evidence>
<keyword evidence="4" id="KW-0378">Hydrolase</keyword>
<keyword evidence="1" id="KW-0540">Nuclease</keyword>
<gene>
    <name evidence="6" type="ORF">SDC9_26126</name>
</gene>
<sequence>MDCLTPNQRHKAMKANKGKDTKIELLLRKALWQYGIRYRKNYKKIPGIPDIAITKYKIAIFCDGEFWHGKNFSEKVFESNAKYWNNKIKRNKEHDLDITITLRDMDWIVFRFWESDITKRLDICVKEVLDTIELKKKQKHI</sequence>
<evidence type="ECO:0000256" key="4">
    <source>
        <dbReference type="ARBA" id="ARBA00022801"/>
    </source>
</evidence>
<dbReference type="Pfam" id="PF03852">
    <property type="entry name" value="Vsr"/>
    <property type="match status" value="1"/>
</dbReference>
<evidence type="ECO:0000313" key="6">
    <source>
        <dbReference type="EMBL" id="MPL80230.1"/>
    </source>
</evidence>
<dbReference type="AlphaFoldDB" id="A0A644UMN3"/>
<dbReference type="CDD" id="cd00221">
    <property type="entry name" value="Vsr"/>
    <property type="match status" value="1"/>
</dbReference>
<evidence type="ECO:0000256" key="2">
    <source>
        <dbReference type="ARBA" id="ARBA00022759"/>
    </source>
</evidence>
<dbReference type="EMBL" id="VSSQ01000135">
    <property type="protein sequence ID" value="MPL80230.1"/>
    <property type="molecule type" value="Genomic_DNA"/>
</dbReference>
<comment type="caution">
    <text evidence="6">The sequence shown here is derived from an EMBL/GenBank/DDBJ whole genome shotgun (WGS) entry which is preliminary data.</text>
</comment>
<dbReference type="GO" id="GO:0016787">
    <property type="term" value="F:hydrolase activity"/>
    <property type="evidence" value="ECO:0007669"/>
    <property type="project" value="UniProtKB-KW"/>
</dbReference>
<keyword evidence="5" id="KW-0234">DNA repair</keyword>
<dbReference type="Gene3D" id="3.40.960.10">
    <property type="entry name" value="VSR Endonuclease"/>
    <property type="match status" value="1"/>
</dbReference>
<evidence type="ECO:0000256" key="1">
    <source>
        <dbReference type="ARBA" id="ARBA00022722"/>
    </source>
</evidence>
<dbReference type="GO" id="GO:0004519">
    <property type="term" value="F:endonuclease activity"/>
    <property type="evidence" value="ECO:0007669"/>
    <property type="project" value="UniProtKB-KW"/>
</dbReference>
<proteinExistence type="predicted"/>
<dbReference type="SUPFAM" id="SSF52980">
    <property type="entry name" value="Restriction endonuclease-like"/>
    <property type="match status" value="1"/>
</dbReference>
<reference evidence="6" key="1">
    <citation type="submission" date="2019-08" db="EMBL/GenBank/DDBJ databases">
        <authorList>
            <person name="Kucharzyk K."/>
            <person name="Murdoch R.W."/>
            <person name="Higgins S."/>
            <person name="Loffler F."/>
        </authorList>
    </citation>
    <scope>NUCLEOTIDE SEQUENCE</scope>
</reference>
<evidence type="ECO:0008006" key="7">
    <source>
        <dbReference type="Google" id="ProtNLM"/>
    </source>
</evidence>